<proteinExistence type="predicted"/>
<protein>
    <submittedName>
        <fullName evidence="2">Uncharacterized protein</fullName>
    </submittedName>
</protein>
<feature type="compositionally biased region" description="Basic and acidic residues" evidence="1">
    <location>
        <begin position="23"/>
        <end position="49"/>
    </location>
</feature>
<gene>
    <name evidence="2" type="ORF">NMOB1V02_LOCUS7508</name>
</gene>
<accession>A0A7R9BQT2</accession>
<evidence type="ECO:0000256" key="1">
    <source>
        <dbReference type="SAM" id="MobiDB-lite"/>
    </source>
</evidence>
<dbReference type="EMBL" id="OA883853">
    <property type="protein sequence ID" value="CAD7279844.1"/>
    <property type="molecule type" value="Genomic_DNA"/>
</dbReference>
<organism evidence="2">
    <name type="scientific">Notodromas monacha</name>
    <dbReference type="NCBI Taxonomy" id="399045"/>
    <lineage>
        <taxon>Eukaryota</taxon>
        <taxon>Metazoa</taxon>
        <taxon>Ecdysozoa</taxon>
        <taxon>Arthropoda</taxon>
        <taxon>Crustacea</taxon>
        <taxon>Oligostraca</taxon>
        <taxon>Ostracoda</taxon>
        <taxon>Podocopa</taxon>
        <taxon>Podocopida</taxon>
        <taxon>Cypridocopina</taxon>
        <taxon>Cypridoidea</taxon>
        <taxon>Cyprididae</taxon>
        <taxon>Notodromas</taxon>
    </lineage>
</organism>
<evidence type="ECO:0000313" key="3">
    <source>
        <dbReference type="Proteomes" id="UP000678499"/>
    </source>
</evidence>
<name>A0A7R9BQT2_9CRUS</name>
<feature type="compositionally biased region" description="Polar residues" evidence="1">
    <location>
        <begin position="1"/>
        <end position="22"/>
    </location>
</feature>
<sequence length="170" mass="19448">MLRQVSSSFECPKIESSTPSHTTDQDSSRDEGHFREDDGVELSDDHSDDFSDDGDDIHAETRFPSSVHEQRRRSSAPMIGIGGIHRGVDHDDDDDDAIDVDDDDDDEVDVVPDMYVDVESCEYNAYSGDDDEVRLFVRRSQPTLEAPTPTLFSRLRRVFPMFGYSRRRRR</sequence>
<evidence type="ECO:0000313" key="2">
    <source>
        <dbReference type="EMBL" id="CAD7279844.1"/>
    </source>
</evidence>
<reference evidence="2" key="1">
    <citation type="submission" date="2020-11" db="EMBL/GenBank/DDBJ databases">
        <authorList>
            <person name="Tran Van P."/>
        </authorList>
    </citation>
    <scope>NUCLEOTIDE SEQUENCE</scope>
</reference>
<dbReference type="EMBL" id="CAJPEX010001816">
    <property type="protein sequence ID" value="CAG0919996.1"/>
    <property type="molecule type" value="Genomic_DNA"/>
</dbReference>
<dbReference type="Proteomes" id="UP000678499">
    <property type="component" value="Unassembled WGS sequence"/>
</dbReference>
<dbReference type="AlphaFoldDB" id="A0A7R9BQT2"/>
<feature type="region of interest" description="Disordered" evidence="1">
    <location>
        <begin position="1"/>
        <end position="108"/>
    </location>
</feature>
<keyword evidence="3" id="KW-1185">Reference proteome</keyword>
<feature type="compositionally biased region" description="Acidic residues" evidence="1">
    <location>
        <begin position="90"/>
        <end position="108"/>
    </location>
</feature>